<sequence length="507" mass="57204">MSLTNTGIFFVWGEPGPNLSHDEINDVYDNHHIPARLAIPGFIAASRYIATDANASSPQPTLLTLYDLTSSQVPFDQAYKSLSAQPPSDRQKAIISGFKSLNRSVYDLIFEQSREKQRYEGGYEHILLVNMTIPPSPPSLEEEINNWYDQVHIRDISHCEEWVRTRRFRLVPGSSINLVSSSSSSVTPTTHKYLTIHSFVHPTPTFNVLASPSFIRAGQTKEAQRYMGLVELEVRSFVLTKKFGPKLDDEIELNDWYDKEHIPGLHSLPSFITTQRYIAADSLTPTYLCIHTLASTDFEYILTSPGFQGLLSRASPREISLLTRVQLFSGRAYEPLFELSSFPNTAASTSLSSPTRFPQLIAHHRPAAKYILLVSVDLIDKSPAFESSLNLWYNTVHIPAISHTVGWVRSRRFEIKDGVEISAHTGGQNIGDTATFNASKESNDLESSHLHAYQYITLHEFSTDKYVSDPATMAAFQSKEAQRMHMLPKVKLDFRHFVLYKDFSCHG</sequence>
<organism evidence="1 2">
    <name type="scientific">Panaeolus cyanescens</name>
    <dbReference type="NCBI Taxonomy" id="181874"/>
    <lineage>
        <taxon>Eukaryota</taxon>
        <taxon>Fungi</taxon>
        <taxon>Dikarya</taxon>
        <taxon>Basidiomycota</taxon>
        <taxon>Agaricomycotina</taxon>
        <taxon>Agaricomycetes</taxon>
        <taxon>Agaricomycetidae</taxon>
        <taxon>Agaricales</taxon>
        <taxon>Agaricineae</taxon>
        <taxon>Galeropsidaceae</taxon>
        <taxon>Panaeolus</taxon>
    </lineage>
</organism>
<dbReference type="AlphaFoldDB" id="A0A409YJT9"/>
<name>A0A409YJT9_9AGAR</name>
<proteinExistence type="predicted"/>
<reference evidence="1 2" key="1">
    <citation type="journal article" date="2018" name="Evol. Lett.">
        <title>Horizontal gene cluster transfer increased hallucinogenic mushroom diversity.</title>
        <authorList>
            <person name="Reynolds H.T."/>
            <person name="Vijayakumar V."/>
            <person name="Gluck-Thaler E."/>
            <person name="Korotkin H.B."/>
            <person name="Matheny P.B."/>
            <person name="Slot J.C."/>
        </authorList>
    </citation>
    <scope>NUCLEOTIDE SEQUENCE [LARGE SCALE GENOMIC DNA]</scope>
    <source>
        <strain evidence="1 2">2629</strain>
    </source>
</reference>
<accession>A0A409YJT9</accession>
<comment type="caution">
    <text evidence="1">The sequence shown here is derived from an EMBL/GenBank/DDBJ whole genome shotgun (WGS) entry which is preliminary data.</text>
</comment>
<dbReference type="Proteomes" id="UP000284842">
    <property type="component" value="Unassembled WGS sequence"/>
</dbReference>
<gene>
    <name evidence="1" type="ORF">CVT24_012818</name>
</gene>
<dbReference type="InParanoid" id="A0A409YJT9"/>
<evidence type="ECO:0000313" key="2">
    <source>
        <dbReference type="Proteomes" id="UP000284842"/>
    </source>
</evidence>
<dbReference type="OrthoDB" id="2851338at2759"/>
<dbReference type="EMBL" id="NHTK01001080">
    <property type="protein sequence ID" value="PPR03280.1"/>
    <property type="molecule type" value="Genomic_DNA"/>
</dbReference>
<dbReference type="STRING" id="181874.A0A409YJT9"/>
<protein>
    <submittedName>
        <fullName evidence="1">Uncharacterized protein</fullName>
    </submittedName>
</protein>
<keyword evidence="2" id="KW-1185">Reference proteome</keyword>
<evidence type="ECO:0000313" key="1">
    <source>
        <dbReference type="EMBL" id="PPR03280.1"/>
    </source>
</evidence>